<dbReference type="PANTHER" id="PTHR10933">
    <property type="entry name" value="IMMUNOGLOBULIN-BINDING PROTEIN 1"/>
    <property type="match status" value="1"/>
</dbReference>
<evidence type="ECO:0000313" key="2">
    <source>
        <dbReference type="Proteomes" id="UP001331761"/>
    </source>
</evidence>
<dbReference type="Proteomes" id="UP001331761">
    <property type="component" value="Unassembled WGS sequence"/>
</dbReference>
<accession>A0AAN8ISN5</accession>
<organism evidence="1 2">
    <name type="scientific">Trichostrongylus colubriformis</name>
    <name type="common">Black scour worm</name>
    <dbReference type="NCBI Taxonomy" id="6319"/>
    <lineage>
        <taxon>Eukaryota</taxon>
        <taxon>Metazoa</taxon>
        <taxon>Ecdysozoa</taxon>
        <taxon>Nematoda</taxon>
        <taxon>Chromadorea</taxon>
        <taxon>Rhabditida</taxon>
        <taxon>Rhabditina</taxon>
        <taxon>Rhabditomorpha</taxon>
        <taxon>Strongyloidea</taxon>
        <taxon>Trichostrongylidae</taxon>
        <taxon>Trichostrongylus</taxon>
    </lineage>
</organism>
<comment type="caution">
    <text evidence="1">The sequence shown here is derived from an EMBL/GenBank/DDBJ whole genome shotgun (WGS) entry which is preliminary data.</text>
</comment>
<reference evidence="1 2" key="1">
    <citation type="submission" date="2019-10" db="EMBL/GenBank/DDBJ databases">
        <title>Assembly and Annotation for the nematode Trichostrongylus colubriformis.</title>
        <authorList>
            <person name="Martin J."/>
        </authorList>
    </citation>
    <scope>NUCLEOTIDE SEQUENCE [LARGE SCALE GENOMIC DNA]</scope>
    <source>
        <strain evidence="1">G859</strain>
        <tissue evidence="1">Whole worm</tissue>
    </source>
</reference>
<dbReference type="PANTHER" id="PTHR10933:SF9">
    <property type="entry name" value="IMMUNOGLOBULIN-BINDING PROTEIN 1"/>
    <property type="match status" value="1"/>
</dbReference>
<gene>
    <name evidence="1" type="ORF">GCK32_019388</name>
</gene>
<feature type="non-terminal residue" evidence="1">
    <location>
        <position position="110"/>
    </location>
</feature>
<dbReference type="AlphaFoldDB" id="A0AAN8ISN5"/>
<dbReference type="InterPro" id="IPR038511">
    <property type="entry name" value="TAP42/TAP46-like_sf"/>
</dbReference>
<dbReference type="Pfam" id="PF04177">
    <property type="entry name" value="TAP42"/>
    <property type="match status" value="1"/>
</dbReference>
<sequence>MSESIPHSDVNDEESLIAKFKKAEDVINDIGSGRYSAVDLQSRISEAIDILENLTRAVSSLGLFSDNEEIEDLPTSSVPFLLIPCYLGVAHHNTTTEPIHRADQLQLAKV</sequence>
<keyword evidence="2" id="KW-1185">Reference proteome</keyword>
<proteinExistence type="predicted"/>
<dbReference type="EMBL" id="WIXE01002762">
    <property type="protein sequence ID" value="KAK5984526.1"/>
    <property type="molecule type" value="Genomic_DNA"/>
</dbReference>
<dbReference type="GO" id="GO:0005829">
    <property type="term" value="C:cytosol"/>
    <property type="evidence" value="ECO:0007669"/>
    <property type="project" value="TreeGrafter"/>
</dbReference>
<dbReference type="Gene3D" id="1.25.40.540">
    <property type="entry name" value="TAP42-like family"/>
    <property type="match status" value="1"/>
</dbReference>
<dbReference type="GO" id="GO:0009966">
    <property type="term" value="P:regulation of signal transduction"/>
    <property type="evidence" value="ECO:0007669"/>
    <property type="project" value="InterPro"/>
</dbReference>
<evidence type="ECO:0000313" key="1">
    <source>
        <dbReference type="EMBL" id="KAK5984526.1"/>
    </source>
</evidence>
<dbReference type="GO" id="GO:0035303">
    <property type="term" value="P:regulation of dephosphorylation"/>
    <property type="evidence" value="ECO:0007669"/>
    <property type="project" value="TreeGrafter"/>
</dbReference>
<dbReference type="InterPro" id="IPR007304">
    <property type="entry name" value="TAP46-like"/>
</dbReference>
<name>A0AAN8ISN5_TRICO</name>
<dbReference type="GO" id="GO:0051721">
    <property type="term" value="F:protein phosphatase 2A binding"/>
    <property type="evidence" value="ECO:0007669"/>
    <property type="project" value="TreeGrafter"/>
</dbReference>
<protein>
    <submittedName>
        <fullName evidence="1">Uncharacterized protein</fullName>
    </submittedName>
</protein>